<name>A0ABQ9TQ14_SAGOE</name>
<evidence type="ECO:0000313" key="2">
    <source>
        <dbReference type="Proteomes" id="UP001266305"/>
    </source>
</evidence>
<sequence>MHIYHVQDQLKSPNLRATFSSIDCSYVFFLSIFSSGDLRVAGGFGVRVEQRNRDYEVQVLRIRLSAQVEMLGMLGERAQDFLPAGSCQEWLMAQSLIKAGRHLSKEINGMDHGSPAPLIVEWGYLSSSCVSTADPQSQEVIDNICKAGNSISCMVFNIHFNLDISPESSGDWPIQRPYKVGQSIVGWGIWGLSAHFCTDP</sequence>
<dbReference type="EMBL" id="JASSZA010000020">
    <property type="protein sequence ID" value="KAK2086739.1"/>
    <property type="molecule type" value="Genomic_DNA"/>
</dbReference>
<keyword evidence="2" id="KW-1185">Reference proteome</keyword>
<comment type="caution">
    <text evidence="1">The sequence shown here is derived from an EMBL/GenBank/DDBJ whole genome shotgun (WGS) entry which is preliminary data.</text>
</comment>
<evidence type="ECO:0000313" key="1">
    <source>
        <dbReference type="EMBL" id="KAK2086739.1"/>
    </source>
</evidence>
<reference evidence="1 2" key="1">
    <citation type="submission" date="2023-05" db="EMBL/GenBank/DDBJ databases">
        <title>B98-5 Cell Line De Novo Hybrid Assembly: An Optical Mapping Approach.</title>
        <authorList>
            <person name="Kananen K."/>
            <person name="Auerbach J.A."/>
            <person name="Kautto E."/>
            <person name="Blachly J.S."/>
        </authorList>
    </citation>
    <scope>NUCLEOTIDE SEQUENCE [LARGE SCALE GENOMIC DNA]</scope>
    <source>
        <strain evidence="1">B95-8</strain>
        <tissue evidence="1">Cell line</tissue>
    </source>
</reference>
<accession>A0ABQ9TQ14</accession>
<organism evidence="1 2">
    <name type="scientific">Saguinus oedipus</name>
    <name type="common">Cotton-top tamarin</name>
    <name type="synonym">Oedipomidas oedipus</name>
    <dbReference type="NCBI Taxonomy" id="9490"/>
    <lineage>
        <taxon>Eukaryota</taxon>
        <taxon>Metazoa</taxon>
        <taxon>Chordata</taxon>
        <taxon>Craniata</taxon>
        <taxon>Vertebrata</taxon>
        <taxon>Euteleostomi</taxon>
        <taxon>Mammalia</taxon>
        <taxon>Eutheria</taxon>
        <taxon>Euarchontoglires</taxon>
        <taxon>Primates</taxon>
        <taxon>Haplorrhini</taxon>
        <taxon>Platyrrhini</taxon>
        <taxon>Cebidae</taxon>
        <taxon>Callitrichinae</taxon>
        <taxon>Saguinus</taxon>
    </lineage>
</organism>
<gene>
    <name evidence="1" type="ORF">P7K49_036164</name>
</gene>
<protein>
    <submittedName>
        <fullName evidence="1">Uncharacterized protein</fullName>
    </submittedName>
</protein>
<dbReference type="Proteomes" id="UP001266305">
    <property type="component" value="Unassembled WGS sequence"/>
</dbReference>
<proteinExistence type="predicted"/>